<accession>A0AAV4PTG9</accession>
<evidence type="ECO:0000313" key="1">
    <source>
        <dbReference type="EMBL" id="GIX98502.1"/>
    </source>
</evidence>
<protein>
    <submittedName>
        <fullName evidence="1">Uncharacterized protein</fullName>
    </submittedName>
</protein>
<reference evidence="1 2" key="1">
    <citation type="submission" date="2021-06" db="EMBL/GenBank/DDBJ databases">
        <title>Caerostris extrusa draft genome.</title>
        <authorList>
            <person name="Kono N."/>
            <person name="Arakawa K."/>
        </authorList>
    </citation>
    <scope>NUCLEOTIDE SEQUENCE [LARGE SCALE GENOMIC DNA]</scope>
</reference>
<gene>
    <name evidence="1" type="ORF">CEXT_120781</name>
</gene>
<dbReference type="AlphaFoldDB" id="A0AAV4PTG9"/>
<organism evidence="1 2">
    <name type="scientific">Caerostris extrusa</name>
    <name type="common">Bark spider</name>
    <name type="synonym">Caerostris bankana</name>
    <dbReference type="NCBI Taxonomy" id="172846"/>
    <lineage>
        <taxon>Eukaryota</taxon>
        <taxon>Metazoa</taxon>
        <taxon>Ecdysozoa</taxon>
        <taxon>Arthropoda</taxon>
        <taxon>Chelicerata</taxon>
        <taxon>Arachnida</taxon>
        <taxon>Araneae</taxon>
        <taxon>Araneomorphae</taxon>
        <taxon>Entelegynae</taxon>
        <taxon>Araneoidea</taxon>
        <taxon>Araneidae</taxon>
        <taxon>Caerostris</taxon>
    </lineage>
</organism>
<dbReference type="Proteomes" id="UP001054945">
    <property type="component" value="Unassembled WGS sequence"/>
</dbReference>
<name>A0AAV4PTG9_CAEEX</name>
<evidence type="ECO:0000313" key="2">
    <source>
        <dbReference type="Proteomes" id="UP001054945"/>
    </source>
</evidence>
<sequence>MIVEGISESRPGGSLTMAAVAHRSPIRRRICEYDLAKGRESDSDNAPIVVAEPMRLMGMEIIGDTNKKADGN</sequence>
<proteinExistence type="predicted"/>
<dbReference type="EMBL" id="BPLR01004920">
    <property type="protein sequence ID" value="GIX98502.1"/>
    <property type="molecule type" value="Genomic_DNA"/>
</dbReference>
<keyword evidence="2" id="KW-1185">Reference proteome</keyword>
<comment type="caution">
    <text evidence="1">The sequence shown here is derived from an EMBL/GenBank/DDBJ whole genome shotgun (WGS) entry which is preliminary data.</text>
</comment>